<feature type="transmembrane region" description="Helical" evidence="7">
    <location>
        <begin position="97"/>
        <end position="126"/>
    </location>
</feature>
<reference evidence="9" key="2">
    <citation type="submission" date="2020-09" db="EMBL/GenBank/DDBJ databases">
        <authorList>
            <person name="Sun Q."/>
            <person name="Kim S."/>
        </authorList>
    </citation>
    <scope>NUCLEOTIDE SEQUENCE</scope>
    <source>
        <strain evidence="9">KCTC 12870</strain>
    </source>
</reference>
<evidence type="ECO:0000259" key="8">
    <source>
        <dbReference type="PROSITE" id="PS51202"/>
    </source>
</evidence>
<feature type="transmembrane region" description="Helical" evidence="7">
    <location>
        <begin position="412"/>
        <end position="445"/>
    </location>
</feature>
<reference evidence="9" key="1">
    <citation type="journal article" date="2014" name="Int. J. Syst. Evol. Microbiol.">
        <title>Complete genome sequence of Corynebacterium casei LMG S-19264T (=DSM 44701T), isolated from a smear-ripened cheese.</title>
        <authorList>
            <consortium name="US DOE Joint Genome Institute (JGI-PGF)"/>
            <person name="Walter F."/>
            <person name="Albersmeier A."/>
            <person name="Kalinowski J."/>
            <person name="Ruckert C."/>
        </authorList>
    </citation>
    <scope>NUCLEOTIDE SEQUENCE</scope>
    <source>
        <strain evidence="9">KCTC 12870</strain>
    </source>
</reference>
<keyword evidence="5 7" id="KW-1133">Transmembrane helix</keyword>
<dbReference type="Gene3D" id="3.30.70.1450">
    <property type="entry name" value="Regulator of K+ conductance, C-terminal domain"/>
    <property type="match status" value="2"/>
</dbReference>
<dbReference type="Pfam" id="PF03600">
    <property type="entry name" value="CitMHS"/>
    <property type="match status" value="1"/>
</dbReference>
<comment type="subcellular location">
    <subcellularLocation>
        <location evidence="1">Membrane</location>
        <topology evidence="1">Multi-pass membrane protein</topology>
    </subcellularLocation>
</comment>
<dbReference type="SUPFAM" id="SSF116726">
    <property type="entry name" value="TrkA C-terminal domain-like"/>
    <property type="match status" value="2"/>
</dbReference>
<sequence>MTWEIIFVLALLVFAIVNFVMEKLPVDVTAIVVFSVLMLVSMLTKSEHLPDLNTLVGVFANPAPLTIAAMFIISMALEKVGAIDLLADALSRLTKLPMWLFMLVMILSVAFISAFMNNTPVVVVFLPVMIGLARKMKTPASKLLIPLSYASIFGGVCTLMGTSTNILMSGILTQHGMKPLGMFELTSVGLPLLFVATAFLVVFGNRLLPVRETLTAILSEEERREFITEAFVRPKSELIGQNFNGSALKRARGLKLLEIIRDGVALGGNIRDALLEEGDRLVLSCRPSSLATAQATGEVDFVHEQGLDLEQIAAHQGAIVEGVIGPMSSITGRTIREINFRQRYRMIIIAVHRHGRNVRERLETLPLDFGDTLLMMGTDQAIENLRSSDDIILLDRPPVSAKNLSKWLPLVITLVIAMVAAVSFISLPIVAGSIAVMAVILVIGIVKPKEAYAAVEWRILMLIYGMLALGAALETSGATQYGTDQIVGLAGSVPEHIRPFVMLAVLYLITSIFTEFLSNNATVVLMAPVALSIAAALGVDARPFAVAVCVAASASFATPIGYQTNTYVYSVGGYRFSDFARVGIPLNLLYFVISVLVIPLFWKFH</sequence>
<evidence type="ECO:0000256" key="4">
    <source>
        <dbReference type="ARBA" id="ARBA00022737"/>
    </source>
</evidence>
<feature type="transmembrane region" description="Helical" evidence="7">
    <location>
        <begin position="520"/>
        <end position="537"/>
    </location>
</feature>
<dbReference type="InterPro" id="IPR004680">
    <property type="entry name" value="Cit_transptr-like_dom"/>
</dbReference>
<evidence type="ECO:0000256" key="6">
    <source>
        <dbReference type="ARBA" id="ARBA00023136"/>
    </source>
</evidence>
<dbReference type="PANTHER" id="PTHR43652:SF2">
    <property type="entry name" value="BASIC AMINO ACID ANTIPORTER YFCC-RELATED"/>
    <property type="match status" value="1"/>
</dbReference>
<protein>
    <submittedName>
        <fullName evidence="9">Membrane protein</fullName>
    </submittedName>
</protein>
<feature type="transmembrane region" description="Helical" evidence="7">
    <location>
        <begin position="27"/>
        <end position="43"/>
    </location>
</feature>
<feature type="transmembrane region" description="Helical" evidence="7">
    <location>
        <begin position="147"/>
        <end position="168"/>
    </location>
</feature>
<dbReference type="RefSeq" id="WP_189516940.1">
    <property type="nucleotide sequence ID" value="NZ_BMXG01000026.1"/>
</dbReference>
<feature type="domain" description="RCK C-terminal" evidence="8">
    <location>
        <begin position="307"/>
        <end position="391"/>
    </location>
</feature>
<dbReference type="GO" id="GO:0008324">
    <property type="term" value="F:monoatomic cation transmembrane transporter activity"/>
    <property type="evidence" value="ECO:0007669"/>
    <property type="project" value="InterPro"/>
</dbReference>
<dbReference type="GO" id="GO:0006813">
    <property type="term" value="P:potassium ion transport"/>
    <property type="evidence" value="ECO:0007669"/>
    <property type="project" value="InterPro"/>
</dbReference>
<keyword evidence="3 7" id="KW-0812">Transmembrane</keyword>
<accession>A0A8J3DKF3</accession>
<evidence type="ECO:0000256" key="7">
    <source>
        <dbReference type="SAM" id="Phobius"/>
    </source>
</evidence>
<evidence type="ECO:0000313" key="9">
    <source>
        <dbReference type="EMBL" id="GHC11636.1"/>
    </source>
</evidence>
<dbReference type="InterPro" id="IPR006037">
    <property type="entry name" value="RCK_C"/>
</dbReference>
<evidence type="ECO:0000313" key="10">
    <source>
        <dbReference type="Proteomes" id="UP000642829"/>
    </source>
</evidence>
<comment type="caution">
    <text evidence="9">The sequence shown here is derived from an EMBL/GenBank/DDBJ whole genome shotgun (WGS) entry which is preliminary data.</text>
</comment>
<dbReference type="Pfam" id="PF02080">
    <property type="entry name" value="TrkA_C"/>
    <property type="match status" value="1"/>
</dbReference>
<feature type="transmembrane region" description="Helical" evidence="7">
    <location>
        <begin position="5"/>
        <end position="21"/>
    </location>
</feature>
<organism evidence="9 10">
    <name type="scientific">Cerasicoccus arenae</name>
    <dbReference type="NCBI Taxonomy" id="424488"/>
    <lineage>
        <taxon>Bacteria</taxon>
        <taxon>Pseudomonadati</taxon>
        <taxon>Verrucomicrobiota</taxon>
        <taxon>Opitutia</taxon>
        <taxon>Puniceicoccales</taxon>
        <taxon>Cerasicoccaceae</taxon>
        <taxon>Cerasicoccus</taxon>
    </lineage>
</organism>
<evidence type="ECO:0000256" key="1">
    <source>
        <dbReference type="ARBA" id="ARBA00004141"/>
    </source>
</evidence>
<dbReference type="PANTHER" id="PTHR43652">
    <property type="entry name" value="BASIC AMINO ACID ANTIPORTER YFCC-RELATED"/>
    <property type="match status" value="1"/>
</dbReference>
<evidence type="ECO:0000256" key="3">
    <source>
        <dbReference type="ARBA" id="ARBA00022692"/>
    </source>
</evidence>
<keyword evidence="2" id="KW-0813">Transport</keyword>
<dbReference type="GO" id="GO:0005886">
    <property type="term" value="C:plasma membrane"/>
    <property type="evidence" value="ECO:0007669"/>
    <property type="project" value="TreeGrafter"/>
</dbReference>
<dbReference type="Proteomes" id="UP000642829">
    <property type="component" value="Unassembled WGS sequence"/>
</dbReference>
<feature type="transmembrane region" description="Helical" evidence="7">
    <location>
        <begin position="544"/>
        <end position="562"/>
    </location>
</feature>
<gene>
    <name evidence="9" type="ORF">GCM10007047_31150</name>
</gene>
<dbReference type="AlphaFoldDB" id="A0A8J3DKF3"/>
<keyword evidence="10" id="KW-1185">Reference proteome</keyword>
<feature type="transmembrane region" description="Helical" evidence="7">
    <location>
        <begin position="457"/>
        <end position="476"/>
    </location>
</feature>
<evidence type="ECO:0000256" key="5">
    <source>
        <dbReference type="ARBA" id="ARBA00022989"/>
    </source>
</evidence>
<feature type="transmembrane region" description="Helical" evidence="7">
    <location>
        <begin position="55"/>
        <end position="77"/>
    </location>
</feature>
<feature type="transmembrane region" description="Helical" evidence="7">
    <location>
        <begin position="188"/>
        <end position="208"/>
    </location>
</feature>
<feature type="transmembrane region" description="Helical" evidence="7">
    <location>
        <begin position="497"/>
        <end position="514"/>
    </location>
</feature>
<dbReference type="InterPro" id="IPR036721">
    <property type="entry name" value="RCK_C_sf"/>
</dbReference>
<feature type="transmembrane region" description="Helical" evidence="7">
    <location>
        <begin position="582"/>
        <end position="602"/>
    </location>
</feature>
<dbReference type="InterPro" id="IPR051679">
    <property type="entry name" value="DASS-Related_Transporters"/>
</dbReference>
<keyword evidence="6 7" id="KW-0472">Membrane</keyword>
<feature type="domain" description="RCK C-terminal" evidence="8">
    <location>
        <begin position="215"/>
        <end position="299"/>
    </location>
</feature>
<keyword evidence="4" id="KW-0677">Repeat</keyword>
<dbReference type="EMBL" id="BMXG01000026">
    <property type="protein sequence ID" value="GHC11636.1"/>
    <property type="molecule type" value="Genomic_DNA"/>
</dbReference>
<dbReference type="PROSITE" id="PS51202">
    <property type="entry name" value="RCK_C"/>
    <property type="match status" value="2"/>
</dbReference>
<name>A0A8J3DKF3_9BACT</name>
<evidence type="ECO:0000256" key="2">
    <source>
        <dbReference type="ARBA" id="ARBA00022448"/>
    </source>
</evidence>
<proteinExistence type="predicted"/>